<dbReference type="InterPro" id="IPR013149">
    <property type="entry name" value="ADH-like_C"/>
</dbReference>
<evidence type="ECO:0000259" key="5">
    <source>
        <dbReference type="Pfam" id="PF00107"/>
    </source>
</evidence>
<dbReference type="InterPro" id="IPR011032">
    <property type="entry name" value="GroES-like_sf"/>
</dbReference>
<keyword evidence="1 4" id="KW-0479">Metal-binding</keyword>
<gene>
    <name evidence="7" type="primary">gutB_3</name>
    <name evidence="7" type="ORF">FJT64_013839</name>
</gene>
<dbReference type="Gene3D" id="3.90.180.10">
    <property type="entry name" value="Medium-chain alcohol dehydrogenases, catalytic domain"/>
    <property type="match status" value="1"/>
</dbReference>
<comment type="similarity">
    <text evidence="4">Belongs to the zinc-containing alcohol dehydrogenase family.</text>
</comment>
<protein>
    <submittedName>
        <fullName evidence="7">Sorbitol dehydrogenase</fullName>
    </submittedName>
</protein>
<dbReference type="InterPro" id="IPR050129">
    <property type="entry name" value="Zn_alcohol_dh"/>
</dbReference>
<keyword evidence="8" id="KW-1185">Reference proteome</keyword>
<dbReference type="AlphaFoldDB" id="A0A6A4VB09"/>
<evidence type="ECO:0000256" key="1">
    <source>
        <dbReference type="ARBA" id="ARBA00022723"/>
    </source>
</evidence>
<feature type="domain" description="Alcohol dehydrogenase-like C-terminal" evidence="5">
    <location>
        <begin position="178"/>
        <end position="308"/>
    </location>
</feature>
<evidence type="ECO:0000313" key="8">
    <source>
        <dbReference type="Proteomes" id="UP000440578"/>
    </source>
</evidence>
<comment type="caution">
    <text evidence="7">The sequence shown here is derived from an EMBL/GenBank/DDBJ whole genome shotgun (WGS) entry which is preliminary data.</text>
</comment>
<keyword evidence="2 4" id="KW-0862">Zinc</keyword>
<dbReference type="GO" id="GO:0016491">
    <property type="term" value="F:oxidoreductase activity"/>
    <property type="evidence" value="ECO:0007669"/>
    <property type="project" value="UniProtKB-KW"/>
</dbReference>
<evidence type="ECO:0000256" key="4">
    <source>
        <dbReference type="RuleBase" id="RU361277"/>
    </source>
</evidence>
<comment type="cofactor">
    <cofactor evidence="4">
        <name>Zn(2+)</name>
        <dbReference type="ChEBI" id="CHEBI:29105"/>
    </cofactor>
</comment>
<feature type="domain" description="Alcohol dehydrogenase-like N-terminal" evidence="6">
    <location>
        <begin position="26"/>
        <end position="137"/>
    </location>
</feature>
<keyword evidence="3" id="KW-0560">Oxidoreductase</keyword>
<evidence type="ECO:0000256" key="2">
    <source>
        <dbReference type="ARBA" id="ARBA00022833"/>
    </source>
</evidence>
<dbReference type="PANTHER" id="PTHR43401">
    <property type="entry name" value="L-THREONINE 3-DEHYDROGENASE"/>
    <property type="match status" value="1"/>
</dbReference>
<dbReference type="GO" id="GO:0008270">
    <property type="term" value="F:zinc ion binding"/>
    <property type="evidence" value="ECO:0007669"/>
    <property type="project" value="InterPro"/>
</dbReference>
<name>A0A6A4VB09_AMPAM</name>
<accession>A0A6A4VB09</accession>
<dbReference type="InterPro" id="IPR002328">
    <property type="entry name" value="ADH_Zn_CS"/>
</dbReference>
<dbReference type="EMBL" id="VIIS01002168">
    <property type="protein sequence ID" value="KAF0287758.1"/>
    <property type="molecule type" value="Genomic_DNA"/>
</dbReference>
<dbReference type="PANTHER" id="PTHR43401:SF2">
    <property type="entry name" value="L-THREONINE 3-DEHYDROGENASE"/>
    <property type="match status" value="1"/>
</dbReference>
<dbReference type="Pfam" id="PF08240">
    <property type="entry name" value="ADH_N"/>
    <property type="match status" value="1"/>
</dbReference>
<dbReference type="SUPFAM" id="SSF51735">
    <property type="entry name" value="NAD(P)-binding Rossmann-fold domains"/>
    <property type="match status" value="1"/>
</dbReference>
<reference evidence="7 8" key="1">
    <citation type="submission" date="2019-07" db="EMBL/GenBank/DDBJ databases">
        <title>Draft genome assembly of a fouling barnacle, Amphibalanus amphitrite (Darwin, 1854): The first reference genome for Thecostraca.</title>
        <authorList>
            <person name="Kim W."/>
        </authorList>
    </citation>
    <scope>NUCLEOTIDE SEQUENCE [LARGE SCALE GENOMIC DNA]</scope>
    <source>
        <strain evidence="7">SNU_AA5</strain>
        <tissue evidence="7">Soma without cirri and trophi</tissue>
    </source>
</reference>
<dbReference type="Pfam" id="PF00107">
    <property type="entry name" value="ADH_zinc_N"/>
    <property type="match status" value="1"/>
</dbReference>
<dbReference type="InterPro" id="IPR013154">
    <property type="entry name" value="ADH-like_N"/>
</dbReference>
<dbReference type="PROSITE" id="PS00059">
    <property type="entry name" value="ADH_ZINC"/>
    <property type="match status" value="1"/>
</dbReference>
<dbReference type="SUPFAM" id="SSF50129">
    <property type="entry name" value="GroES-like"/>
    <property type="match status" value="1"/>
</dbReference>
<organism evidence="7 8">
    <name type="scientific">Amphibalanus amphitrite</name>
    <name type="common">Striped barnacle</name>
    <name type="synonym">Balanus amphitrite</name>
    <dbReference type="NCBI Taxonomy" id="1232801"/>
    <lineage>
        <taxon>Eukaryota</taxon>
        <taxon>Metazoa</taxon>
        <taxon>Ecdysozoa</taxon>
        <taxon>Arthropoda</taxon>
        <taxon>Crustacea</taxon>
        <taxon>Multicrustacea</taxon>
        <taxon>Cirripedia</taxon>
        <taxon>Thoracica</taxon>
        <taxon>Thoracicalcarea</taxon>
        <taxon>Balanomorpha</taxon>
        <taxon>Balanoidea</taxon>
        <taxon>Balanidae</taxon>
        <taxon>Amphibalaninae</taxon>
        <taxon>Amphibalanus</taxon>
    </lineage>
</organism>
<dbReference type="Gene3D" id="3.40.50.720">
    <property type="entry name" value="NAD(P)-binding Rossmann-like Domain"/>
    <property type="match status" value="1"/>
</dbReference>
<dbReference type="Proteomes" id="UP000440578">
    <property type="component" value="Unassembled WGS sequence"/>
</dbReference>
<dbReference type="OrthoDB" id="3941538at2759"/>
<evidence type="ECO:0000256" key="3">
    <source>
        <dbReference type="ARBA" id="ARBA00023002"/>
    </source>
</evidence>
<proteinExistence type="inferred from homology"/>
<dbReference type="InterPro" id="IPR036291">
    <property type="entry name" value="NAD(P)-bd_dom_sf"/>
</dbReference>
<evidence type="ECO:0000313" key="7">
    <source>
        <dbReference type="EMBL" id="KAF0287758.1"/>
    </source>
</evidence>
<evidence type="ECO:0000259" key="6">
    <source>
        <dbReference type="Pfam" id="PF08240"/>
    </source>
</evidence>
<sequence length="355" mass="37864">MKALQFLQPEQRLEVHDVPWPTVSAPHDVIVRVAFAGVCGSDLHALSGHYPITPDWITMGHELSGVVAEVGGAVSSVAVGDRVVVDPNRGCGVCRDCKLGNIHFCGTQSIKDCLGFWRPGGWAEAVLVHEADVHQLPASVPLSSAVLCEPISCLLHAHDLFEPIPAHGRVVVLGAGIIGLLTACLLHHRGITDVTISEPGPARRSFVDGLRLGYRAAAPAELAAEFAALSDDQVAAEGVDMVIDCSGFCPAIEQAAGWLRRGGALCLFGLAPPEGRVSLSPYLLVTREIRVQGAVINPHTFPRATALAAALGDRYLDLPRLGMEVFQLEQYQEAMDKLKKGEISKAMFAVNDSLE</sequence>